<gene>
    <name evidence="4" type="ORF">B0H17DRAFT_1170247</name>
</gene>
<protein>
    <submittedName>
        <fullName evidence="4">Short chain oxidoreductase</fullName>
    </submittedName>
</protein>
<dbReference type="AlphaFoldDB" id="A0AAD7D555"/>
<dbReference type="InterPro" id="IPR002347">
    <property type="entry name" value="SDR_fam"/>
</dbReference>
<evidence type="ECO:0000256" key="2">
    <source>
        <dbReference type="ARBA" id="ARBA00022857"/>
    </source>
</evidence>
<dbReference type="PRINTS" id="PR00081">
    <property type="entry name" value="GDHRDH"/>
</dbReference>
<comment type="caution">
    <text evidence="4">The sequence shown here is derived from an EMBL/GenBank/DDBJ whole genome shotgun (WGS) entry which is preliminary data.</text>
</comment>
<comment type="similarity">
    <text evidence="1 3">Belongs to the short-chain dehydrogenases/reductases (SDR) family.</text>
</comment>
<dbReference type="Proteomes" id="UP001221757">
    <property type="component" value="Unassembled WGS sequence"/>
</dbReference>
<name>A0AAD7D555_MYCRO</name>
<keyword evidence="5" id="KW-1185">Reference proteome</keyword>
<dbReference type="InterPro" id="IPR036291">
    <property type="entry name" value="NAD(P)-bd_dom_sf"/>
</dbReference>
<dbReference type="SUPFAM" id="SSF51735">
    <property type="entry name" value="NAD(P)-binding Rossmann-fold domains"/>
    <property type="match status" value="1"/>
</dbReference>
<dbReference type="PANTHER" id="PTHR42760">
    <property type="entry name" value="SHORT-CHAIN DEHYDROGENASES/REDUCTASES FAMILY MEMBER"/>
    <property type="match status" value="1"/>
</dbReference>
<dbReference type="GO" id="GO:0006633">
    <property type="term" value="P:fatty acid biosynthetic process"/>
    <property type="evidence" value="ECO:0007669"/>
    <property type="project" value="TreeGrafter"/>
</dbReference>
<dbReference type="GO" id="GO:0048038">
    <property type="term" value="F:quinone binding"/>
    <property type="evidence" value="ECO:0007669"/>
    <property type="project" value="TreeGrafter"/>
</dbReference>
<sequence length="272" mass="28954">MRKGTAVVTGAAQGIGRAISLRLAADGFDIALNDIAAKKDQLEGVRDEIVRLGRKSCLFIADVSVEDDVRAMFEGVDVMVANAGICKGSAFLAVPRPRTSTRIDDWNRTFSINVPGTCLCYQYAARQMVAQGRGGRIIGACSLAGKQGRAPNLSCYCASKFAVRGLTQATATELGVHGITVNAYASGQFLSIAGDASLTEYTHAAQQAASTPVRKHGQPEDVAVVVSYLASEEASFKYRANRNLTTNYESIHLTSDAHTFATTNAAEVTPLW</sequence>
<dbReference type="Gene3D" id="3.40.50.720">
    <property type="entry name" value="NAD(P)-binding Rossmann-like Domain"/>
    <property type="match status" value="1"/>
</dbReference>
<dbReference type="EMBL" id="JARKIE010000129">
    <property type="protein sequence ID" value="KAJ7679640.1"/>
    <property type="molecule type" value="Genomic_DNA"/>
</dbReference>
<dbReference type="InterPro" id="IPR020904">
    <property type="entry name" value="Sc_DH/Rdtase_CS"/>
</dbReference>
<dbReference type="PROSITE" id="PS00061">
    <property type="entry name" value="ADH_SHORT"/>
    <property type="match status" value="1"/>
</dbReference>
<reference evidence="4" key="1">
    <citation type="submission" date="2023-03" db="EMBL/GenBank/DDBJ databases">
        <title>Massive genome expansion in bonnet fungi (Mycena s.s.) driven by repeated elements and novel gene families across ecological guilds.</title>
        <authorList>
            <consortium name="Lawrence Berkeley National Laboratory"/>
            <person name="Harder C.B."/>
            <person name="Miyauchi S."/>
            <person name="Viragh M."/>
            <person name="Kuo A."/>
            <person name="Thoen E."/>
            <person name="Andreopoulos B."/>
            <person name="Lu D."/>
            <person name="Skrede I."/>
            <person name="Drula E."/>
            <person name="Henrissat B."/>
            <person name="Morin E."/>
            <person name="Kohler A."/>
            <person name="Barry K."/>
            <person name="LaButti K."/>
            <person name="Morin E."/>
            <person name="Salamov A."/>
            <person name="Lipzen A."/>
            <person name="Mereny Z."/>
            <person name="Hegedus B."/>
            <person name="Baldrian P."/>
            <person name="Stursova M."/>
            <person name="Weitz H."/>
            <person name="Taylor A."/>
            <person name="Grigoriev I.V."/>
            <person name="Nagy L.G."/>
            <person name="Martin F."/>
            <person name="Kauserud H."/>
        </authorList>
    </citation>
    <scope>NUCLEOTIDE SEQUENCE</scope>
    <source>
        <strain evidence="4">CBHHK067</strain>
    </source>
</reference>
<dbReference type="PRINTS" id="PR00080">
    <property type="entry name" value="SDRFAMILY"/>
</dbReference>
<proteinExistence type="inferred from homology"/>
<dbReference type="Pfam" id="PF00106">
    <property type="entry name" value="adh_short"/>
    <property type="match status" value="1"/>
</dbReference>
<dbReference type="GO" id="GO:0016616">
    <property type="term" value="F:oxidoreductase activity, acting on the CH-OH group of donors, NAD or NADP as acceptor"/>
    <property type="evidence" value="ECO:0007669"/>
    <property type="project" value="TreeGrafter"/>
</dbReference>
<dbReference type="PANTHER" id="PTHR42760:SF121">
    <property type="entry name" value="3-OXOACYL-(ACYL-CARRIER-PROTEIN) REDUCTASE"/>
    <property type="match status" value="1"/>
</dbReference>
<organism evidence="4 5">
    <name type="scientific">Mycena rosella</name>
    <name type="common">Pink bonnet</name>
    <name type="synonym">Agaricus rosellus</name>
    <dbReference type="NCBI Taxonomy" id="1033263"/>
    <lineage>
        <taxon>Eukaryota</taxon>
        <taxon>Fungi</taxon>
        <taxon>Dikarya</taxon>
        <taxon>Basidiomycota</taxon>
        <taxon>Agaricomycotina</taxon>
        <taxon>Agaricomycetes</taxon>
        <taxon>Agaricomycetidae</taxon>
        <taxon>Agaricales</taxon>
        <taxon>Marasmiineae</taxon>
        <taxon>Mycenaceae</taxon>
        <taxon>Mycena</taxon>
    </lineage>
</organism>
<keyword evidence="2" id="KW-0521">NADP</keyword>
<accession>A0AAD7D555</accession>
<evidence type="ECO:0000313" key="4">
    <source>
        <dbReference type="EMBL" id="KAJ7679640.1"/>
    </source>
</evidence>
<evidence type="ECO:0000256" key="3">
    <source>
        <dbReference type="RuleBase" id="RU000363"/>
    </source>
</evidence>
<evidence type="ECO:0000313" key="5">
    <source>
        <dbReference type="Proteomes" id="UP001221757"/>
    </source>
</evidence>
<evidence type="ECO:0000256" key="1">
    <source>
        <dbReference type="ARBA" id="ARBA00006484"/>
    </source>
</evidence>